<dbReference type="Proteomes" id="UP001597261">
    <property type="component" value="Unassembled WGS sequence"/>
</dbReference>
<accession>A0ABW4J4W3</accession>
<proteinExistence type="predicted"/>
<evidence type="ECO:0000313" key="3">
    <source>
        <dbReference type="Proteomes" id="UP001597261"/>
    </source>
</evidence>
<comment type="caution">
    <text evidence="2">The sequence shown here is derived from an EMBL/GenBank/DDBJ whole genome shotgun (WGS) entry which is preliminary data.</text>
</comment>
<feature type="domain" description="Tox-MPTase5" evidence="1">
    <location>
        <begin position="86"/>
        <end position="197"/>
    </location>
</feature>
<gene>
    <name evidence="2" type="ORF">ACFSL4_36940</name>
</gene>
<dbReference type="Pfam" id="PF15641">
    <property type="entry name" value="Tox-MPTase5"/>
    <property type="match status" value="1"/>
</dbReference>
<keyword evidence="3" id="KW-1185">Reference proteome</keyword>
<evidence type="ECO:0000313" key="2">
    <source>
        <dbReference type="EMBL" id="MFD1663598.1"/>
    </source>
</evidence>
<protein>
    <recommendedName>
        <fullName evidence="1">Tox-MPTase5 domain-containing protein</fullName>
    </recommendedName>
</protein>
<dbReference type="EMBL" id="JBHUDX010000153">
    <property type="protein sequence ID" value="MFD1663598.1"/>
    <property type="molecule type" value="Genomic_DNA"/>
</dbReference>
<dbReference type="RefSeq" id="WP_381092496.1">
    <property type="nucleotide sequence ID" value="NZ_JBHUDX010000153.1"/>
</dbReference>
<organism evidence="2 3">
    <name type="scientific">Streptomyces caeni</name>
    <dbReference type="NCBI Taxonomy" id="2307231"/>
    <lineage>
        <taxon>Bacteria</taxon>
        <taxon>Bacillati</taxon>
        <taxon>Actinomycetota</taxon>
        <taxon>Actinomycetes</taxon>
        <taxon>Kitasatosporales</taxon>
        <taxon>Streptomycetaceae</taxon>
        <taxon>Streptomyces</taxon>
    </lineage>
</organism>
<sequence>MAGSVVGNYLDSDADHSTGGYLRAELSGAVTGAASGFLGYGTGRVLEEGATALASKVLSTEAKAAKPPVGLSGVEGKAGGNTWTSDLSHVTGKTAASRNRAIEAVIAEDFPGLRFTHQPVYSPWVSTGIARPNGGTQIGAESFVSRAELRDSLVHEELHHRWFSRGIPAGTHHPRDGSGLSPRFYGIIARYKSIRGWE</sequence>
<reference evidence="3" key="1">
    <citation type="journal article" date="2019" name="Int. J. Syst. Evol. Microbiol.">
        <title>The Global Catalogue of Microorganisms (GCM) 10K type strain sequencing project: providing services to taxonomists for standard genome sequencing and annotation.</title>
        <authorList>
            <consortium name="The Broad Institute Genomics Platform"/>
            <consortium name="The Broad Institute Genome Sequencing Center for Infectious Disease"/>
            <person name="Wu L."/>
            <person name="Ma J."/>
        </authorList>
    </citation>
    <scope>NUCLEOTIDE SEQUENCE [LARGE SCALE GENOMIC DNA]</scope>
    <source>
        <strain evidence="3">CGMCC 1.12470</strain>
    </source>
</reference>
<dbReference type="InterPro" id="IPR028911">
    <property type="entry name" value="Tox-MPTase5_dom"/>
</dbReference>
<evidence type="ECO:0000259" key="1">
    <source>
        <dbReference type="Pfam" id="PF15641"/>
    </source>
</evidence>
<name>A0ABW4J4W3_9ACTN</name>